<dbReference type="EMBL" id="MLAK01001171">
    <property type="protein sequence ID" value="OHS96501.1"/>
    <property type="molecule type" value="Genomic_DNA"/>
</dbReference>
<dbReference type="VEuPathDB" id="TrichDB:TRFO_09879"/>
<sequence>MSILNFFREIIMEKELPQAYHVFYHDMGTLQSNDDLHSHREECDQGVKRFHENCVKSLENILSLKRSVSNNEECFKKFVDNYMKFFEESCNNYEKEFKNLNQDFGENAMIQSSKKFREFMIRHNRLKPIFKMKTLTPDLIECIYKRINRMGNDVHPVDLYYDTIEL</sequence>
<comment type="caution">
    <text evidence="1">The sequence shown here is derived from an EMBL/GenBank/DDBJ whole genome shotgun (WGS) entry which is preliminary data.</text>
</comment>
<name>A0A1J4JGC1_9EUKA</name>
<evidence type="ECO:0000313" key="1">
    <source>
        <dbReference type="EMBL" id="OHS96501.1"/>
    </source>
</evidence>
<proteinExistence type="predicted"/>
<gene>
    <name evidence="1" type="ORF">TRFO_09879</name>
</gene>
<organism evidence="1 2">
    <name type="scientific">Tritrichomonas foetus</name>
    <dbReference type="NCBI Taxonomy" id="1144522"/>
    <lineage>
        <taxon>Eukaryota</taxon>
        <taxon>Metamonada</taxon>
        <taxon>Parabasalia</taxon>
        <taxon>Tritrichomonadida</taxon>
        <taxon>Tritrichomonadidae</taxon>
        <taxon>Tritrichomonas</taxon>
    </lineage>
</organism>
<dbReference type="AlphaFoldDB" id="A0A1J4JGC1"/>
<dbReference type="Proteomes" id="UP000179807">
    <property type="component" value="Unassembled WGS sequence"/>
</dbReference>
<reference evidence="1" key="1">
    <citation type="submission" date="2016-10" db="EMBL/GenBank/DDBJ databases">
        <authorList>
            <person name="Benchimol M."/>
            <person name="Almeida L.G."/>
            <person name="Vasconcelos A.T."/>
            <person name="Perreira-Neves A."/>
            <person name="Rosa I.A."/>
            <person name="Tasca T."/>
            <person name="Bogo M.R."/>
            <person name="de Souza W."/>
        </authorList>
    </citation>
    <scope>NUCLEOTIDE SEQUENCE [LARGE SCALE GENOMIC DNA]</scope>
    <source>
        <strain evidence="1">K</strain>
    </source>
</reference>
<dbReference type="RefSeq" id="XP_068349638.1">
    <property type="nucleotide sequence ID" value="XM_068495117.1"/>
</dbReference>
<dbReference type="GeneID" id="94829821"/>
<evidence type="ECO:0000313" key="2">
    <source>
        <dbReference type="Proteomes" id="UP000179807"/>
    </source>
</evidence>
<accession>A0A1J4JGC1</accession>
<keyword evidence="2" id="KW-1185">Reference proteome</keyword>
<protein>
    <submittedName>
        <fullName evidence="1">Uncharacterized protein</fullName>
    </submittedName>
</protein>